<comment type="caution">
    <text evidence="2">The sequence shown here is derived from an EMBL/GenBank/DDBJ whole genome shotgun (WGS) entry which is preliminary data.</text>
</comment>
<protein>
    <submittedName>
        <fullName evidence="2">Uncharacterized protein</fullName>
    </submittedName>
</protein>
<feature type="region of interest" description="Disordered" evidence="1">
    <location>
        <begin position="1"/>
        <end position="26"/>
    </location>
</feature>
<evidence type="ECO:0000313" key="3">
    <source>
        <dbReference type="Proteomes" id="UP001473302"/>
    </source>
</evidence>
<sequence length="4449" mass="434640">SDGVVTSVPIGSIGQQTGSSKLPTADLGNGNTVSDYKGPGTYTVSPGNVVSVGSAGDYSFISGTGANGVNAGSTSLPTAQLPTSTPFDPLSGNTTPGFSLSTRSDGIVTSVPIGSIGQQTGSSKLPTADLGNGNTVSDYKGPGTYTVSPGNVVSVGSAGDYSFISGTGANGVNAGSTSLPTAQLPTSTPFDPLSGNTTPGFSLSTGSDGIVTSVPIGSIGQQTGSSKLPTADLGNGNTVSDYKGPGTYTVSPGNVVSVGSAGDYSFISGTGANGVNAGSTSLPTAQLPTSTPFDPLSGNTTPGFSLSTGSDGVVTSVPIGSIGQQTGSSKLPTADLGNGNTISDYKGPGTYTVSPGNVVSVGSAGDYSFISGTGANGVNAGSTSLPTAQLPTSTPFDPLSGNTTPGFSLSTGSDGVVTSVPIGSIGQQTGSSKLPTADLGNGNTISDYKGPGTYTVSPGNVVSVGSAGDYSFISGTGANGVNAGSTSLPTATSFNPLSGNTTPGFSLSTGSDGVVTSVPTGSIGQQTGSSKLPTADLGNGNTVSDYKGPGTYTVSPGNVVSVGSAGDYSFISGTGANGVNAGSTSLPTAQLPTSTPFDPLSGNTTPGFSLSTGSDGVVTSVPIGSIGQQTGSSKLPTADLGNGNTVSDYKGPGTYTVSPGNVVSVGSAGDYSFISGTGANGVNAGSTSLPTATSFNPLSGNTTPGFSLSTRSDGIVTSVPIGSIGQQTGSSKLPTADLGNGNTVSDYKGPGTYTVSPGNVVSVGSAGDYSFISGTGANGVNAGSTSLPTATSFNPLSGNTTPGFSLSTGSDGVVTSVPTGSIGQQTGSSKLPTADLGNGNTVSDYKGPGTYTVSPGNVVSVGSAGDYSFISGTGANGVNAGSTSLPTAQLPTSTPFDPLSGNTTPGFSLSTGSDGIVTSVPIGSIGQQTGSSKLPTADLGNGNTVSDYKGPGTYTVSPGNVVSVGSAGDYSFISGTGANGVNAGSTSLPTAQLPTSTPFDPLSGNTTPGFSLSTRSDGIVTSVPIGSIGQQTGSSKLPTADLGNGNTVSDYKGPGTYTVSPGNVVSVGSAGDYSFISGTGANGVNAGSTSLPTATSFNPLSGNTTPGFSLSTGSDGVVTSVPIGSIGQQTGSSKLPTADLGNGNTISDYKGPGTYTVSPGNVVSVGSAGDYSFISGTGANGVNAGSTSLPTATSFNPLSGNTTPGFSLSTGSDGAVTSVPTGSIGQQTGSSKLPTADLGNGNTVSDYKGPGTYTVSPGNVVSVGSAGDYSFISGTGANGVNAGSTSLPTATSFNPLSGNTTPGFSLSTGSDGIVTSVPIGSIGQQTGSSKLPTADLGNGNTVSDYKGPGTYTVSPGNVVSVGSAGDYSFISGTGANGVNAGSTSLPTSTPFDPLSGNTTPGFSLSTGSDGVVTSVPIGSIGQQTGSSKLPTADLGNGNTVSDYKGPGTYTVSPGNVVSVGSAGDYSFISGTGANGVNAGSTSLPTATSFNPLSGNTTPGFSLSTGSDGIVTSVPIGSIGQQTGSSKLPTADLGNGNTVSDYKGPGTYTVSPGNVVSVGSAGDYSFISGTGANGVNAGSTSLPTATSFNPLSGNTTPGFSLSTGSDGAVTSVPTGSIGQQTGSSKLPTADLGNGNTVSDYKGPGTYTVSPGNVVSVGSAGDYSFISGTGANGVNAGSTSLPTATSFNPLSGNTTPGFSLSTGSDGVVTSVPIGSIGQQTGSSKLPTADLGNGNTVSDYKGPGTYTVSPGNVVSVGSAGDYSFISGTGANGVNAGSTSLPTATSFNPLSGNTTPGFSLSTGSDGIVTSVPIGSIGQQTGSSKLPTADLGNGNTVSDYKGPGTYTVSPGNVVSVGSAGDYSFISGTGANGVNAGSTSLPTAQLPTSTPFDPLSGNTTPGFSLSTGSDGVVTSVPIGSIGQQTGSSKLPTADLGNGNTVSDYKGPGTYTVSPGNVVSVGSAGDYSFISGTGANGVNAGSTSLPTATSFNPLSGNTTPGFSLSTGSDGIVTSVPIGSIGQQTGSSKLPTADLGNGNTVSDYKGPGTYTVSPGNVVSVGSAGDYSFISGTGANGVNAGSTSLPTAQLPTSTPFDPLSGNTTPGFSLSTGSDGVVTSVPTGSIGQQTGSSKLPTADLGNGNTISDYKGPGTYTVSPGNVVSVGSAGDYSFISGTGANGVNAGSTSLPTAQLPTSTPFDPLSGNTTPGFSLSTRSDGIVTSVPIGSIGQQTGSSKLPTADLGNGNTVSDYKGPGTYTVSPGNVVSVGSAGDYSFISGTGANGVNAGSTSLPTATSFNPLSGNTTPGFSLSTGSDGIVTSVPIGSIGQQTGSSKLPTADLGNGNTVSDYKGPGTYTVSPGNVVSVGSAGDYSFISGTGANGVNAGSTSLPTAQLPTSTPFDPLSGNTTPGFSLSTGSDGIVTSVPIGSIGQQTGSSKLPTADLGNGNTVSDYKGPGTYTVSPGNVVSVGSAGDYSFISGTGANGVNAGSTSLPTAQLPTSTPFDPLSGNTTPGFSLSTGSDGIVTSVPIGSIGQQTGSSKLPTADLGNGNTVSDYKGPGTYTVSPGNVVSVGSAGDYSFISGTGANGVNAGSTSLPSSSLRTISFGDGDVITAFTGPGTYTDSGGHVVSVGSDNGITPIQTGSTRNPTNVNSNLPTVTLGDGDVITGYTGPGTYKDSGGHAISVGSDNLVTPIETGSTRNPTNVNSNLPTVTLGDGDVITGYTGPGTYKDSGGHAISVGSDNLVTPIETGSTRNPTNVNSNLPTVTLGDGDVITGYTGPGTYKDSGGHAISVGSDNLVTPIETGSTRNPTNVNSNLPTVTLGDGDVITGYTGPGTYKDSGGHAISVGSDNLVTPIETGSAGQVTPSNGNLPTTKLPMADLGNGNTISDYKGPGTYTVSPGNVVSVGSAGDYSFISGTGANGVNAGSTSLPTATSFNPLSGNTTPGFSLSTRPDGIVTSVPIGSIGQQTGSSKLPTADLGNGNTISDYKGPGTYTVSPGNVVSVGSAGDYSFISGTGANGVNAGSTSLPYSSLRTISLSDGDVITAFTGPGTYTDSGGHVVSVGSDNGITPVQIGSSSTMVQITPQSNTSGQVFPGITLPNVNLQTLSLGGGVNIDHYKGPGVYTISSGNVVSVDASGSYSFISGSGANGSKQGTLDLPNLSLPTVSLAGGISLAGFTGPGLYTYSPGNVVSIDSNGSINWLQGGPKTVSGGGFSFPTPVLPSITLPNLNLPSLNLNFGNNILNYHGPGIYTISPGNVVSIDGDGSYSYVLGSGSFGVKSGSISLPTYSLPGITLQNGISVPKYSGPGIYTISPGNVLSIGSDGGYKWLQGGPQTLSGGGITLPSYDLSASMPSPSGTYINGVNFKFPFDIPSFNGPGFYTLSPGNVVQVHADGSYVFISGGPPNGKISYPSVTLPNINFPTLNLGGGITLGSYKGPGVYTVSPGNVVSIYPGGSISYISGSGANGNQGGSITLPNLSLPTLSLAGGISLDAFTGPGVYTYSPGNVVSIGANGGIDWLVGGPQSVSGSFTFPNPNVPSITLPTLNLPNADFGVGSQIHDYHGPGIYTISPGNVISVDAGGSYTYLMGSGFLGLRTGIMSLPTYSLPGITLQNGISVPKYSGPGIYTVSPGNVLSIGADGGYKWLQGGPQTLDGGGITLPSYDLSGSPPIPLQTYIGGVQFKFPFDVPSFNGPGFYTLSPGNVVRVRADGSYVFISGGPPNPSGAKITYPSVSLPNVHYSTLNLGSGLTVSQYTGPGVYTLGSGNVVSIAPGGSFSFISGSGANGNVNLPDLSLPTLSLAGGISLDAFTGPGVYTYSPGNVVSIGANGGVDWLAGGPQSVSGGGFTFPTPNIPSITLPTVTLPNANFGIGYNIRNFHGPGIYTISPGNVLSVAADGSYTYLMGNGFLGAKTGTMSLPTYSLPSITLDGGISVPKYSGPGIYTVSPGNVLSIGADGGYKWLQGGPQTLDGGGITLPSYDLSGSPPIPLQTYIGGVQFKFPFDVPSFTGPGFYTLSPGNIVQVRADGSYVFISGGPPNGKISYPSVTLPNINFPTLNLGGGITLGSYKGPGVYTVSPGNVVSIYPGGSISYISGSGANGNQGGSITLPNLSLPTLSLAGGISLDAFTGPGVYTYSPGNVVSIGANGGVDWLAGGPQSVSGGGFTFPTLSIPSITLPTVTLPNANFGIGYNIRNFHGPGIYTISAGNVLSVAADGSYTYLMGNGFLGAKTGTMSLPTYSLPGITLQNGISVPKYSGPGIYTISPGNVLSIGADGGYKWLQGGPQTLDGGGITLPSYDLSGSPPIPLQTYIGGVQFKFPFDIPSFNGPGFYTLSPGNVVQVHADGSYVFISGGPPNGKISYPSVTLPNINFPTLNLGGGITLGSYKGPGVYTVSPGNVVSIYPGGSISYISGSGANGNQGGSITLPNLSLPTLSLAGGISLDAFTGPGVYTYSPGNVVSIGANG</sequence>
<gene>
    <name evidence="2" type="ORF">MFLAVUS_011522</name>
</gene>
<accession>A0ABP9ZFP3</accession>
<feature type="non-terminal residue" evidence="2">
    <location>
        <position position="4449"/>
    </location>
</feature>
<feature type="region of interest" description="Disordered" evidence="1">
    <location>
        <begin position="73"/>
        <end position="98"/>
    </location>
</feature>
<feature type="non-terminal residue" evidence="2">
    <location>
        <position position="1"/>
    </location>
</feature>
<keyword evidence="3" id="KW-1185">Reference proteome</keyword>
<proteinExistence type="predicted"/>
<feature type="region of interest" description="Disordered" evidence="1">
    <location>
        <begin position="387"/>
        <end position="407"/>
    </location>
</feature>
<dbReference type="EMBL" id="BAABUK010000066">
    <property type="protein sequence ID" value="GAA5817943.1"/>
    <property type="molecule type" value="Genomic_DNA"/>
</dbReference>
<reference evidence="2 3" key="1">
    <citation type="submission" date="2024-04" db="EMBL/GenBank/DDBJ databases">
        <title>genome sequences of Mucor flavus KT1a and Helicostylum pulchrum KT1b strains isolated from the surface of a dry-aged beef.</title>
        <authorList>
            <person name="Toyotome T."/>
            <person name="Hosono M."/>
            <person name="Torimaru M."/>
            <person name="Fukuda K."/>
            <person name="Mikami N."/>
        </authorList>
    </citation>
    <scope>NUCLEOTIDE SEQUENCE [LARGE SCALE GENOMIC DNA]</scope>
    <source>
        <strain evidence="2 3">KT1a</strain>
    </source>
</reference>
<feature type="compositionally biased region" description="Polar residues" evidence="1">
    <location>
        <begin position="13"/>
        <end position="22"/>
    </location>
</feature>
<dbReference type="Proteomes" id="UP001473302">
    <property type="component" value="Unassembled WGS sequence"/>
</dbReference>
<organism evidence="2 3">
    <name type="scientific">Mucor flavus</name>
    <dbReference type="NCBI Taxonomy" id="439312"/>
    <lineage>
        <taxon>Eukaryota</taxon>
        <taxon>Fungi</taxon>
        <taxon>Fungi incertae sedis</taxon>
        <taxon>Mucoromycota</taxon>
        <taxon>Mucoromycotina</taxon>
        <taxon>Mucoromycetes</taxon>
        <taxon>Mucorales</taxon>
        <taxon>Mucorineae</taxon>
        <taxon>Mucoraceae</taxon>
        <taxon>Mucor</taxon>
    </lineage>
</organism>
<evidence type="ECO:0000313" key="2">
    <source>
        <dbReference type="EMBL" id="GAA5817943.1"/>
    </source>
</evidence>
<name>A0ABP9ZFP3_9FUNG</name>
<evidence type="ECO:0000256" key="1">
    <source>
        <dbReference type="SAM" id="MobiDB-lite"/>
    </source>
</evidence>
<feature type="region of interest" description="Disordered" evidence="1">
    <location>
        <begin position="2179"/>
        <end position="2201"/>
    </location>
</feature>